<evidence type="ECO:0000313" key="3">
    <source>
        <dbReference type="Proteomes" id="UP000018936"/>
    </source>
</evidence>
<gene>
    <name evidence="2" type="primary">IMPG1</name>
    <name evidence="2" type="ORF">L345_01342</name>
</gene>
<dbReference type="GO" id="GO:0007601">
    <property type="term" value="P:visual perception"/>
    <property type="evidence" value="ECO:0007669"/>
    <property type="project" value="InterPro"/>
</dbReference>
<feature type="non-terminal residue" evidence="2">
    <location>
        <position position="1"/>
    </location>
</feature>
<dbReference type="EMBL" id="AZIM01000174">
    <property type="protein sequence ID" value="ETE72833.1"/>
    <property type="molecule type" value="Genomic_DNA"/>
</dbReference>
<keyword evidence="2" id="KW-0675">Receptor</keyword>
<feature type="region of interest" description="Disordered" evidence="1">
    <location>
        <begin position="768"/>
        <end position="792"/>
    </location>
</feature>
<feature type="region of interest" description="Disordered" evidence="1">
    <location>
        <begin position="468"/>
        <end position="490"/>
    </location>
</feature>
<dbReference type="InterPro" id="IPR039861">
    <property type="entry name" value="IMPG"/>
</dbReference>
<keyword evidence="3" id="KW-1185">Reference proteome</keyword>
<dbReference type="Proteomes" id="UP000018936">
    <property type="component" value="Unassembled WGS sequence"/>
</dbReference>
<dbReference type="AlphaFoldDB" id="V8PFQ3"/>
<name>V8PFQ3_OPHHA</name>
<dbReference type="PANTHER" id="PTHR12199:SF3">
    <property type="entry name" value="INTERPHOTORECEPTOR MATRIX PROTEOGLYCAN 1"/>
    <property type="match status" value="1"/>
</dbReference>
<organism evidence="2 3">
    <name type="scientific">Ophiophagus hannah</name>
    <name type="common">King cobra</name>
    <name type="synonym">Naja hannah</name>
    <dbReference type="NCBI Taxonomy" id="8665"/>
    <lineage>
        <taxon>Eukaryota</taxon>
        <taxon>Metazoa</taxon>
        <taxon>Chordata</taxon>
        <taxon>Craniata</taxon>
        <taxon>Vertebrata</taxon>
        <taxon>Euteleostomi</taxon>
        <taxon>Lepidosauria</taxon>
        <taxon>Squamata</taxon>
        <taxon>Bifurcata</taxon>
        <taxon>Unidentata</taxon>
        <taxon>Episquamata</taxon>
        <taxon>Toxicofera</taxon>
        <taxon>Serpentes</taxon>
        <taxon>Colubroidea</taxon>
        <taxon>Elapidae</taxon>
        <taxon>Elapinae</taxon>
        <taxon>Ophiophagus</taxon>
    </lineage>
</organism>
<proteinExistence type="predicted"/>
<reference evidence="2 3" key="1">
    <citation type="journal article" date="2013" name="Proc. Natl. Acad. Sci. U.S.A.">
        <title>The king cobra genome reveals dynamic gene evolution and adaptation in the snake venom system.</title>
        <authorList>
            <person name="Vonk F.J."/>
            <person name="Casewell N.R."/>
            <person name="Henkel C.V."/>
            <person name="Heimberg A.M."/>
            <person name="Jansen H.J."/>
            <person name="McCleary R.J."/>
            <person name="Kerkkamp H.M."/>
            <person name="Vos R.A."/>
            <person name="Guerreiro I."/>
            <person name="Calvete J.J."/>
            <person name="Wuster W."/>
            <person name="Woods A.E."/>
            <person name="Logan J.M."/>
            <person name="Harrison R.A."/>
            <person name="Castoe T.A."/>
            <person name="de Koning A.P."/>
            <person name="Pollock D.D."/>
            <person name="Yandell M."/>
            <person name="Calderon D."/>
            <person name="Renjifo C."/>
            <person name="Currier R.B."/>
            <person name="Salgado D."/>
            <person name="Pla D."/>
            <person name="Sanz L."/>
            <person name="Hyder A.S."/>
            <person name="Ribeiro J.M."/>
            <person name="Arntzen J.W."/>
            <person name="van den Thillart G.E."/>
            <person name="Boetzer M."/>
            <person name="Pirovano W."/>
            <person name="Dirks R.P."/>
            <person name="Spaink H.P."/>
            <person name="Duboule D."/>
            <person name="McGlinn E."/>
            <person name="Kini R.M."/>
            <person name="Richardson M.K."/>
        </authorList>
    </citation>
    <scope>NUCLEOTIDE SEQUENCE</scope>
    <source>
        <tissue evidence="2">Blood</tissue>
    </source>
</reference>
<accession>V8PFQ3</accession>
<protein>
    <submittedName>
        <fullName evidence="2">Interphotoreceptor matrix proteoglycan 1</fullName>
    </submittedName>
</protein>
<sequence>MGVEELVRCYIGEKTQRAHRNWPMPFGARNHFDYGSIKIGLMNKEQTWWNLGATVKNRAEVTFAVPPRCDPYSESKCSKNMMKLMEMPVIGCQTLLSTRAGIVDYRHVSWLEKQTKDFEDIEMPDGDEDWLQVADRRVLARTPLKFPEAGSVHRITIRFTGLLNSDTITLGSIQLIQIIIIIIKKTQPIYKHKEKKEASAEVKQTRKAEISVPIITLLPMPIYPLGTQARRIQLPHSPELTVKQLQHELTSRCTDCSHQRMVPHRPKSNYLTLNSSPSELAVKNELALFRKIDADEVVSISFLLKCNATPAKGKTVQGILGRKATHHISWAYLQLQKKAKRKTALNSNRVLKKNQPDDWQKKKMKEEERERKQEMMVLPEYKERDLHQHNHFIILLLCHRNSRSLQFAQAVAIKRLKLPLYVQKRLYVNLRLQWANVVLNWLLLIFGTIWTVSPNKFLQRTEKREAEAATLDPVHESGQTPSENSGVKRGKHNFQISSSLIKRMQIKQNQHLHAIPVLQKKASLRGGITEELLCKGIIHGCGTDQKKSCSSRKQHGKLVWFSIPTQYYTLNQSLHIYVEIAILLHLYFFLLAPCCLPSLSWQLPKLSYRTEEKSFRSLPPMAECVYSLQRNNEDLLNQNPAVEYHKAQLPRRGTLYGSHLAPPVASTLRPQQETNGRRISFSHIGDLGISSKLERWQFEISMPGERETKTEVHYVKRTSDATGWERLAHREGKSPSCSERQPCHFLRKVACQDVVFLTIKARECKRRDKRRRKVTYNKNGKGKTPNEINHNDAKHLAEDSGSENSENLAKRSKVSTIRRIFDMAKHRTKRSSFISTGVKVCPQESVKQILASHQAYYRLRVPFADSALQHRAALKESTVNCPSHVFKN</sequence>
<dbReference type="PANTHER" id="PTHR12199">
    <property type="entry name" value="INTERPHOTORECEPTOR MATRIX PROTEOGLYCAN"/>
    <property type="match status" value="1"/>
</dbReference>
<dbReference type="OrthoDB" id="9908153at2759"/>
<comment type="caution">
    <text evidence="2">The sequence shown here is derived from an EMBL/GenBank/DDBJ whole genome shotgun (WGS) entry which is preliminary data.</text>
</comment>
<evidence type="ECO:0000256" key="1">
    <source>
        <dbReference type="SAM" id="MobiDB-lite"/>
    </source>
</evidence>
<evidence type="ECO:0000313" key="2">
    <source>
        <dbReference type="EMBL" id="ETE72833.1"/>
    </source>
</evidence>